<protein>
    <submittedName>
        <fullName evidence="1">Uncharacterized protein</fullName>
    </submittedName>
</protein>
<reference evidence="1 2" key="1">
    <citation type="submission" date="2012-04" db="EMBL/GenBank/DDBJ databases">
        <authorList>
            <person name="Genoscope - CEA"/>
        </authorList>
    </citation>
    <scope>NUCLEOTIDE SEQUENCE [LARGE SCALE GENOMIC DNA]</scope>
    <source>
        <strain evidence="1 2">9701</strain>
    </source>
</reference>
<accession>I4IL59</accession>
<dbReference type="AlphaFoldDB" id="I4IL59"/>
<organism evidence="1 2">
    <name type="scientific">Microcystis aeruginosa PCC 9701</name>
    <dbReference type="NCBI Taxonomy" id="721123"/>
    <lineage>
        <taxon>Bacteria</taxon>
        <taxon>Bacillati</taxon>
        <taxon>Cyanobacteriota</taxon>
        <taxon>Cyanophyceae</taxon>
        <taxon>Oscillatoriophycideae</taxon>
        <taxon>Chroococcales</taxon>
        <taxon>Microcystaceae</taxon>
        <taxon>Microcystis</taxon>
    </lineage>
</organism>
<comment type="caution">
    <text evidence="1">The sequence shown here is derived from an EMBL/GenBank/DDBJ whole genome shotgun (WGS) entry which is preliminary data.</text>
</comment>
<name>I4IL59_MICAE</name>
<proteinExistence type="predicted"/>
<evidence type="ECO:0000313" key="1">
    <source>
        <dbReference type="EMBL" id="CCI35033.1"/>
    </source>
</evidence>
<sequence length="36" mass="4473">MMEREIIDSRIRLMIKYLDRLKNFESVQLTDDQENE</sequence>
<gene>
    <name evidence="1" type="ORF">MICAK_1260005</name>
</gene>
<dbReference type="Proteomes" id="UP000004047">
    <property type="component" value="Unassembled WGS sequence"/>
</dbReference>
<dbReference type="HOGENOM" id="CLU_3357089_0_0_3"/>
<evidence type="ECO:0000313" key="2">
    <source>
        <dbReference type="Proteomes" id="UP000004047"/>
    </source>
</evidence>
<dbReference type="EMBL" id="CAIQ01000031">
    <property type="protein sequence ID" value="CCI35033.1"/>
    <property type="molecule type" value="Genomic_DNA"/>
</dbReference>